<feature type="domain" description="NAD-dependent epimerase/dehydratase" evidence="5">
    <location>
        <begin position="27"/>
        <end position="265"/>
    </location>
</feature>
<dbReference type="AlphaFoldDB" id="A0A7W8M5R3"/>
<accession>A0A7W8M5R3</accession>
<protein>
    <submittedName>
        <fullName evidence="6">Nucleoside-diphosphate-sugar epimerase</fullName>
    </submittedName>
</protein>
<evidence type="ECO:0000256" key="3">
    <source>
        <dbReference type="ARBA" id="ARBA00023027"/>
    </source>
</evidence>
<evidence type="ECO:0000256" key="1">
    <source>
        <dbReference type="ARBA" id="ARBA00001911"/>
    </source>
</evidence>
<dbReference type="InterPro" id="IPR036291">
    <property type="entry name" value="NAD(P)-bd_dom_sf"/>
</dbReference>
<dbReference type="InterPro" id="IPR001509">
    <property type="entry name" value="Epimerase_deHydtase"/>
</dbReference>
<dbReference type="RefSeq" id="WP_183773810.1">
    <property type="nucleotide sequence ID" value="NZ_CAWVEG010000029.1"/>
</dbReference>
<keyword evidence="4" id="KW-0456">Lyase</keyword>
<dbReference type="EMBL" id="JACHFW010000007">
    <property type="protein sequence ID" value="MBB5264832.1"/>
    <property type="molecule type" value="Genomic_DNA"/>
</dbReference>
<dbReference type="GO" id="GO:0042732">
    <property type="term" value="P:D-xylose metabolic process"/>
    <property type="evidence" value="ECO:0007669"/>
    <property type="project" value="InterPro"/>
</dbReference>
<dbReference type="GO" id="GO:0070403">
    <property type="term" value="F:NAD+ binding"/>
    <property type="evidence" value="ECO:0007669"/>
    <property type="project" value="InterPro"/>
</dbReference>
<evidence type="ECO:0000256" key="2">
    <source>
        <dbReference type="ARBA" id="ARBA00022793"/>
    </source>
</evidence>
<comment type="caution">
    <text evidence="6">The sequence shown here is derived from an EMBL/GenBank/DDBJ whole genome shotgun (WGS) entry which is preliminary data.</text>
</comment>
<dbReference type="Gene3D" id="3.40.50.720">
    <property type="entry name" value="NAD(P)-binding Rossmann-like Domain"/>
    <property type="match status" value="1"/>
</dbReference>
<keyword evidence="3" id="KW-0520">NAD</keyword>
<organism evidence="6 7">
    <name type="scientific">Catenibacillus scindens</name>
    <dbReference type="NCBI Taxonomy" id="673271"/>
    <lineage>
        <taxon>Bacteria</taxon>
        <taxon>Bacillati</taxon>
        <taxon>Bacillota</taxon>
        <taxon>Clostridia</taxon>
        <taxon>Lachnospirales</taxon>
        <taxon>Lachnospiraceae</taxon>
        <taxon>Catenibacillus</taxon>
    </lineage>
</organism>
<dbReference type="GO" id="GO:0005737">
    <property type="term" value="C:cytoplasm"/>
    <property type="evidence" value="ECO:0007669"/>
    <property type="project" value="TreeGrafter"/>
</dbReference>
<dbReference type="SUPFAM" id="SSF51735">
    <property type="entry name" value="NAD(P)-binding Rossmann-fold domains"/>
    <property type="match status" value="1"/>
</dbReference>
<sequence>MNAILKEDFANILKENLHWEKFKDAHVLITGASGMLGSYMTNVLLALNEERDYHIKITALVRHPEKLSSEIRDKVQILCQSVTRPIASQETFDFVIHTASPASPLIMRDDPVGTVAANTLGTFYTLEAAQKSGAKGYLFISSREIYGQPYDHQELFTEDTYGFVDPLNPRSCYPEGKKAAETMCMCFKQQYGLNVKIARLAHTFGPGMSINDGRVQADFLRNVVRSEDIVLKSEGLPIRTYTYVADAVCALFYILLNSEDVVYNISSEDATVSIRQLAQTLADAYPDRGLKLVFDIPKDQKNTGCAPFTLGILNSDKLKALGWKPIYTLKEGLMRTVDYLESENAALGG</sequence>
<dbReference type="Pfam" id="PF01370">
    <property type="entry name" value="Epimerase"/>
    <property type="match status" value="1"/>
</dbReference>
<reference evidence="6 7" key="1">
    <citation type="submission" date="2020-08" db="EMBL/GenBank/DDBJ databases">
        <title>Genomic Encyclopedia of Type Strains, Phase IV (KMG-IV): sequencing the most valuable type-strain genomes for metagenomic binning, comparative biology and taxonomic classification.</title>
        <authorList>
            <person name="Goeker M."/>
        </authorList>
    </citation>
    <scope>NUCLEOTIDE SEQUENCE [LARGE SCALE GENOMIC DNA]</scope>
    <source>
        <strain evidence="6 7">DSM 106146</strain>
    </source>
</reference>
<dbReference type="GO" id="GO:0048040">
    <property type="term" value="F:UDP-glucuronate decarboxylase activity"/>
    <property type="evidence" value="ECO:0007669"/>
    <property type="project" value="TreeGrafter"/>
</dbReference>
<evidence type="ECO:0000259" key="5">
    <source>
        <dbReference type="Pfam" id="PF01370"/>
    </source>
</evidence>
<dbReference type="InterPro" id="IPR044516">
    <property type="entry name" value="UXS-like"/>
</dbReference>
<dbReference type="PANTHER" id="PTHR43078">
    <property type="entry name" value="UDP-GLUCURONIC ACID DECARBOXYLASE-RELATED"/>
    <property type="match status" value="1"/>
</dbReference>
<evidence type="ECO:0000313" key="6">
    <source>
        <dbReference type="EMBL" id="MBB5264832.1"/>
    </source>
</evidence>
<dbReference type="Proteomes" id="UP000543642">
    <property type="component" value="Unassembled WGS sequence"/>
</dbReference>
<keyword evidence="2" id="KW-0210">Decarboxylase</keyword>
<name>A0A7W8M5R3_9FIRM</name>
<comment type="cofactor">
    <cofactor evidence="1">
        <name>NAD(+)</name>
        <dbReference type="ChEBI" id="CHEBI:57540"/>
    </cofactor>
</comment>
<proteinExistence type="predicted"/>
<keyword evidence="7" id="KW-1185">Reference proteome</keyword>
<evidence type="ECO:0000313" key="7">
    <source>
        <dbReference type="Proteomes" id="UP000543642"/>
    </source>
</evidence>
<gene>
    <name evidence="6" type="ORF">HNP82_001971</name>
</gene>
<evidence type="ECO:0000256" key="4">
    <source>
        <dbReference type="ARBA" id="ARBA00023239"/>
    </source>
</evidence>
<dbReference type="PANTHER" id="PTHR43078:SF6">
    <property type="entry name" value="UDP-GLUCURONIC ACID DECARBOXYLASE 1"/>
    <property type="match status" value="1"/>
</dbReference>